<dbReference type="PANTHER" id="PTHR44227:SF3">
    <property type="entry name" value="PROTEIN O-MANNOSYL-TRANSFERASE TMTC4"/>
    <property type="match status" value="1"/>
</dbReference>
<protein>
    <submittedName>
        <fullName evidence="5">Tetratricopeptide repeat protein</fullName>
    </submittedName>
</protein>
<dbReference type="EMBL" id="CP071090">
    <property type="protein sequence ID" value="QSQ26418.1"/>
    <property type="molecule type" value="Genomic_DNA"/>
</dbReference>
<reference evidence="5 6" key="1">
    <citation type="submission" date="2021-02" db="EMBL/GenBank/DDBJ databases">
        <title>De Novo genome assembly of isolated myxobacteria.</title>
        <authorList>
            <person name="Stevens D.C."/>
        </authorList>
    </citation>
    <scope>NUCLEOTIDE SEQUENCE [LARGE SCALE GENOMIC DNA]</scope>
    <source>
        <strain evidence="6">SCPEA02</strain>
    </source>
</reference>
<feature type="transmembrane region" description="Helical" evidence="4">
    <location>
        <begin position="312"/>
        <end position="331"/>
    </location>
</feature>
<dbReference type="PANTHER" id="PTHR44227">
    <property type="match status" value="1"/>
</dbReference>
<feature type="transmembrane region" description="Helical" evidence="4">
    <location>
        <begin position="337"/>
        <end position="357"/>
    </location>
</feature>
<evidence type="ECO:0000256" key="4">
    <source>
        <dbReference type="SAM" id="Phobius"/>
    </source>
</evidence>
<keyword evidence="4" id="KW-0472">Membrane</keyword>
<dbReference type="PROSITE" id="PS50293">
    <property type="entry name" value="TPR_REGION"/>
    <property type="match status" value="1"/>
</dbReference>
<organism evidence="5 6">
    <name type="scientific">Pyxidicoccus parkwayensis</name>
    <dbReference type="NCBI Taxonomy" id="2813578"/>
    <lineage>
        <taxon>Bacteria</taxon>
        <taxon>Pseudomonadati</taxon>
        <taxon>Myxococcota</taxon>
        <taxon>Myxococcia</taxon>
        <taxon>Myxococcales</taxon>
        <taxon>Cystobacterineae</taxon>
        <taxon>Myxococcaceae</taxon>
        <taxon>Pyxidicoccus</taxon>
    </lineage>
</organism>
<feature type="transmembrane region" description="Helical" evidence="4">
    <location>
        <begin position="281"/>
        <end position="305"/>
    </location>
</feature>
<keyword evidence="4" id="KW-1133">Transmembrane helix</keyword>
<keyword evidence="2 3" id="KW-0802">TPR repeat</keyword>
<evidence type="ECO:0000313" key="5">
    <source>
        <dbReference type="EMBL" id="QSQ26418.1"/>
    </source>
</evidence>
<dbReference type="SMART" id="SM00028">
    <property type="entry name" value="TPR"/>
    <property type="match status" value="1"/>
</dbReference>
<feature type="repeat" description="TPR" evidence="3">
    <location>
        <begin position="408"/>
        <end position="441"/>
    </location>
</feature>
<keyword evidence="6" id="KW-1185">Reference proteome</keyword>
<dbReference type="RefSeq" id="WP_206727965.1">
    <property type="nucleotide sequence ID" value="NZ_CP071090.1"/>
</dbReference>
<dbReference type="Gene3D" id="1.25.40.10">
    <property type="entry name" value="Tetratricopeptide repeat domain"/>
    <property type="match status" value="1"/>
</dbReference>
<dbReference type="InterPro" id="IPR011990">
    <property type="entry name" value="TPR-like_helical_dom_sf"/>
</dbReference>
<name>A0ABX7P7H5_9BACT</name>
<accession>A0ABX7P7H5</accession>
<proteinExistence type="predicted"/>
<dbReference type="Pfam" id="PF00515">
    <property type="entry name" value="TPR_1"/>
    <property type="match status" value="1"/>
</dbReference>
<gene>
    <name evidence="5" type="ORF">JY651_16455</name>
</gene>
<keyword evidence="4" id="KW-0812">Transmembrane</keyword>
<sequence length="467" mass="50111">MGGGTRGAWLHGVALVGVLMLTGAVLATALPADFIFDDSVDVEHNPVATPTGFTSHLARTVRPLLKASYALGVALHGPEAPAHRAVNLGLHLAATTLVFLLLRRWLASHQPEARDTALPSLAGAALWVLHPLVCDTVIPISGRSMGLSTVLLLGALLFATGTRPPRAAGAVSGAVLALLAPLARETALVLPLLLTWWQATLGPREPWREALRRAAPIWAGTLVSALLVFLLPRHRELVAFSVARREPFEALRGNVHALSAMLRLWAAPWELSIDPARPREWGWLATPTLLRMGVLVPLGLIALLGRRKVPQLAFALGWALLALAPANSFLWRLDPVGIRPLYLASIAPAMLAGLVLLRARPAPLRAAAWCCALALAVCLGALTESRSALYRSPVALWEDAVRKAPLQARAHTNLGMAYLAQGRLEDAERALARALDLEPWNTSARCGLDALRIRRGATSQDNRELTE</sequence>
<dbReference type="Proteomes" id="UP000662747">
    <property type="component" value="Chromosome"/>
</dbReference>
<evidence type="ECO:0000256" key="3">
    <source>
        <dbReference type="PROSITE-ProRule" id="PRU00339"/>
    </source>
</evidence>
<evidence type="ECO:0000256" key="1">
    <source>
        <dbReference type="ARBA" id="ARBA00022737"/>
    </source>
</evidence>
<feature type="transmembrane region" description="Helical" evidence="4">
    <location>
        <begin position="214"/>
        <end position="231"/>
    </location>
</feature>
<dbReference type="SUPFAM" id="SSF48452">
    <property type="entry name" value="TPR-like"/>
    <property type="match status" value="1"/>
</dbReference>
<keyword evidence="1" id="KW-0677">Repeat</keyword>
<dbReference type="InterPro" id="IPR019734">
    <property type="entry name" value="TPR_rpt"/>
</dbReference>
<feature type="transmembrane region" description="Helical" evidence="4">
    <location>
        <begin position="88"/>
        <end position="106"/>
    </location>
</feature>
<dbReference type="PROSITE" id="PS50005">
    <property type="entry name" value="TPR"/>
    <property type="match status" value="1"/>
</dbReference>
<evidence type="ECO:0000313" key="6">
    <source>
        <dbReference type="Proteomes" id="UP000662747"/>
    </source>
</evidence>
<feature type="transmembrane region" description="Helical" evidence="4">
    <location>
        <begin position="364"/>
        <end position="382"/>
    </location>
</feature>
<dbReference type="InterPro" id="IPR052346">
    <property type="entry name" value="O-mannosyl-transferase_TMTC"/>
</dbReference>
<evidence type="ECO:0000256" key="2">
    <source>
        <dbReference type="ARBA" id="ARBA00022803"/>
    </source>
</evidence>
<feature type="transmembrane region" description="Helical" evidence="4">
    <location>
        <begin position="12"/>
        <end position="32"/>
    </location>
</feature>